<proteinExistence type="predicted"/>
<dbReference type="PROSITE" id="PS51257">
    <property type="entry name" value="PROKAR_LIPOPROTEIN"/>
    <property type="match status" value="1"/>
</dbReference>
<sequence>MKKWMITSVVLVGLLAGCGSKEEPKESTASSTAVETASSSSVTEESTSTSVSTSGENGEFSVGDASYSIEIPAHWANYEDVASLNPDASYALEKDDLSAYYMVIAENKVDFSNFNTYVDLVTGSLEEEATNVKEEDVTVNGMKGVRKTFDLNVQGVNLSYIFDVVESETQFVQSVGWSLKSEAEVAKPEIESILNSFQQK</sequence>
<evidence type="ECO:0008006" key="4">
    <source>
        <dbReference type="Google" id="ProtNLM"/>
    </source>
</evidence>
<protein>
    <recommendedName>
        <fullName evidence="4">Lipoprotein</fullName>
    </recommendedName>
</protein>
<comment type="caution">
    <text evidence="2">The sequence shown here is derived from an EMBL/GenBank/DDBJ whole genome shotgun (WGS) entry which is preliminary data.</text>
</comment>
<accession>A0ABQ6Z234</accession>
<evidence type="ECO:0000256" key="1">
    <source>
        <dbReference type="SAM" id="MobiDB-lite"/>
    </source>
</evidence>
<keyword evidence="3" id="KW-1185">Reference proteome</keyword>
<gene>
    <name evidence="2" type="ORF">BAU17_00025</name>
</gene>
<dbReference type="RefSeq" id="WP_161900988.1">
    <property type="nucleotide sequence ID" value="NZ_MAEL01000010.1"/>
</dbReference>
<reference evidence="2 3" key="1">
    <citation type="submission" date="2016-06" db="EMBL/GenBank/DDBJ databases">
        <title>Four novel species of enterococci isolated from chicken manure.</title>
        <authorList>
            <person name="Van Tyne D."/>
        </authorList>
    </citation>
    <scope>NUCLEOTIDE SEQUENCE [LARGE SCALE GENOMIC DNA]</scope>
    <source>
        <strain evidence="2 3">CU12B</strain>
    </source>
</reference>
<dbReference type="EMBL" id="MAEL01000010">
    <property type="protein sequence ID" value="KAF1305673.1"/>
    <property type="molecule type" value="Genomic_DNA"/>
</dbReference>
<feature type="region of interest" description="Disordered" evidence="1">
    <location>
        <begin position="20"/>
        <end position="58"/>
    </location>
</feature>
<evidence type="ECO:0000313" key="2">
    <source>
        <dbReference type="EMBL" id="KAF1305673.1"/>
    </source>
</evidence>
<evidence type="ECO:0000313" key="3">
    <source>
        <dbReference type="Proteomes" id="UP000782705"/>
    </source>
</evidence>
<name>A0ABQ6Z234_9ENTE</name>
<dbReference type="Proteomes" id="UP000782705">
    <property type="component" value="Unassembled WGS sequence"/>
</dbReference>
<feature type="compositionally biased region" description="Low complexity" evidence="1">
    <location>
        <begin position="27"/>
        <end position="54"/>
    </location>
</feature>
<organism evidence="2 3">
    <name type="scientific">Candidatus Enterococcus willemsii</name>
    <dbReference type="NCBI Taxonomy" id="1857215"/>
    <lineage>
        <taxon>Bacteria</taxon>
        <taxon>Bacillati</taxon>
        <taxon>Bacillota</taxon>
        <taxon>Bacilli</taxon>
        <taxon>Lactobacillales</taxon>
        <taxon>Enterococcaceae</taxon>
        <taxon>Enterococcus</taxon>
    </lineage>
</organism>